<dbReference type="EMBL" id="CP064786">
    <property type="protein sequence ID" value="QSG01391.1"/>
    <property type="molecule type" value="Genomic_DNA"/>
</dbReference>
<name>A0A897MLZ6_9EURY</name>
<keyword evidence="1" id="KW-0472">Membrane</keyword>
<keyword evidence="1" id="KW-0812">Transmembrane</keyword>
<gene>
    <name evidence="2" type="ORF">AArcS_0151</name>
</gene>
<evidence type="ECO:0000313" key="2">
    <source>
        <dbReference type="EMBL" id="QSG01391.1"/>
    </source>
</evidence>
<evidence type="ECO:0000256" key="1">
    <source>
        <dbReference type="SAM" id="Phobius"/>
    </source>
</evidence>
<reference evidence="2" key="1">
    <citation type="submission" date="2020-11" db="EMBL/GenBank/DDBJ databases">
        <title>Carbohydrate-dependent, anaerobic sulfur respiration: A novel catabolism in halophilic archaea.</title>
        <authorList>
            <person name="Sorokin D.Y."/>
            <person name="Messina E."/>
            <person name="Smedile F."/>
            <person name="La Cono V."/>
            <person name="Hallsworth J.E."/>
            <person name="Yakimov M.M."/>
        </authorList>
    </citation>
    <scope>NUCLEOTIDE SEQUENCE</scope>
    <source>
        <strain evidence="2">AArc-S</strain>
    </source>
</reference>
<keyword evidence="1" id="KW-1133">Transmembrane helix</keyword>
<sequence length="140" mass="15158">MALAGLVLGVMFTGFVLGVMFTGFVLGVMFTGFVLGVMFTVFVIIAVHARDVLTCHTLHHLAELPGRVIGHRSDGPVRLWILFLVSRVSTDEADSSEQCNDDRECDGDCGQCLSHGSASSCTNEAWMVMSMAVNLPTRTF</sequence>
<dbReference type="Proteomes" id="UP000663586">
    <property type="component" value="Chromosome"/>
</dbReference>
<dbReference type="KEGG" id="hara:AArcS_0151"/>
<proteinExistence type="predicted"/>
<accession>A0A897MLZ6</accession>
<evidence type="ECO:0000313" key="3">
    <source>
        <dbReference type="Proteomes" id="UP000663586"/>
    </source>
</evidence>
<keyword evidence="3" id="KW-1185">Reference proteome</keyword>
<dbReference type="AlphaFoldDB" id="A0A897MLZ6"/>
<feature type="transmembrane region" description="Helical" evidence="1">
    <location>
        <begin position="28"/>
        <end position="49"/>
    </location>
</feature>
<organism evidence="2 3">
    <name type="scientific">Natranaeroarchaeum sulfidigenes</name>
    <dbReference type="NCBI Taxonomy" id="2784880"/>
    <lineage>
        <taxon>Archaea</taxon>
        <taxon>Methanobacteriati</taxon>
        <taxon>Methanobacteriota</taxon>
        <taxon>Stenosarchaea group</taxon>
        <taxon>Halobacteria</taxon>
        <taxon>Halobacteriales</taxon>
        <taxon>Natronoarchaeaceae</taxon>
        <taxon>Natranaeroarchaeum</taxon>
    </lineage>
</organism>
<protein>
    <submittedName>
        <fullName evidence="2">Uncharacterized protein</fullName>
    </submittedName>
</protein>